<feature type="compositionally biased region" description="Basic and acidic residues" evidence="1">
    <location>
        <begin position="65"/>
        <end position="76"/>
    </location>
</feature>
<evidence type="ECO:0000313" key="3">
    <source>
        <dbReference type="Proteomes" id="UP001189429"/>
    </source>
</evidence>
<feature type="region of interest" description="Disordered" evidence="1">
    <location>
        <begin position="65"/>
        <end position="100"/>
    </location>
</feature>
<dbReference type="EMBL" id="CAUYUJ010008702">
    <property type="protein sequence ID" value="CAK0824706.1"/>
    <property type="molecule type" value="Genomic_DNA"/>
</dbReference>
<proteinExistence type="predicted"/>
<sequence length="170" mass="18224">MQPRAPAPKGSHCEGEGAPPAAGSRSHLVGSKSPAVAPQANSSRPTWEKQAVLPFLIAYLRDRGVGDRGAPEEGHRRVQAQGLPRQGRRERQGGPDVVERQGGRVYLHGLGARKGKILSTMAGLVEHVQGCGQRGRSGVRPSNDDVEEDPAYLRVVNCPLSNENREQICA</sequence>
<dbReference type="Proteomes" id="UP001189429">
    <property type="component" value="Unassembled WGS sequence"/>
</dbReference>
<name>A0ABN9S1H6_9DINO</name>
<accession>A0ABN9S1H6</accession>
<evidence type="ECO:0000313" key="2">
    <source>
        <dbReference type="EMBL" id="CAK0824706.1"/>
    </source>
</evidence>
<feature type="region of interest" description="Disordered" evidence="1">
    <location>
        <begin position="1"/>
        <end position="47"/>
    </location>
</feature>
<keyword evidence="3" id="KW-1185">Reference proteome</keyword>
<protein>
    <submittedName>
        <fullName evidence="2">Uncharacterized protein</fullName>
    </submittedName>
</protein>
<feature type="compositionally biased region" description="Basic and acidic residues" evidence="1">
    <location>
        <begin position="87"/>
        <end position="100"/>
    </location>
</feature>
<comment type="caution">
    <text evidence="2">The sequence shown here is derived from an EMBL/GenBank/DDBJ whole genome shotgun (WGS) entry which is preliminary data.</text>
</comment>
<evidence type="ECO:0000256" key="1">
    <source>
        <dbReference type="SAM" id="MobiDB-lite"/>
    </source>
</evidence>
<gene>
    <name evidence="2" type="ORF">PCOR1329_LOCUS25041</name>
</gene>
<reference evidence="2" key="1">
    <citation type="submission" date="2023-10" db="EMBL/GenBank/DDBJ databases">
        <authorList>
            <person name="Chen Y."/>
            <person name="Shah S."/>
            <person name="Dougan E. K."/>
            <person name="Thang M."/>
            <person name="Chan C."/>
        </authorList>
    </citation>
    <scope>NUCLEOTIDE SEQUENCE [LARGE SCALE GENOMIC DNA]</scope>
</reference>
<organism evidence="2 3">
    <name type="scientific">Prorocentrum cordatum</name>
    <dbReference type="NCBI Taxonomy" id="2364126"/>
    <lineage>
        <taxon>Eukaryota</taxon>
        <taxon>Sar</taxon>
        <taxon>Alveolata</taxon>
        <taxon>Dinophyceae</taxon>
        <taxon>Prorocentrales</taxon>
        <taxon>Prorocentraceae</taxon>
        <taxon>Prorocentrum</taxon>
    </lineage>
</organism>